<sequence>MSHKIDNPSDVLFRGADARDLRDNNLWWQGLEFLLRDIPDPEEFPCSKDKTFEKELFLKTCLYKNMETGFLTAAELDNAEQLLTKRVQSTTFTKEKTALQDVTGVSVSRTLKSPDPFLDSNSILRVGVV</sequence>
<comment type="caution">
    <text evidence="1">The sequence shown here is derived from an EMBL/GenBank/DDBJ whole genome shotgun (WGS) entry which is preliminary data.</text>
</comment>
<accession>A0A4Y2KRB1</accession>
<gene>
    <name evidence="1" type="ORF">AVEN_188664_1</name>
</gene>
<organism evidence="1 2">
    <name type="scientific">Araneus ventricosus</name>
    <name type="common">Orbweaver spider</name>
    <name type="synonym">Epeira ventricosa</name>
    <dbReference type="NCBI Taxonomy" id="182803"/>
    <lineage>
        <taxon>Eukaryota</taxon>
        <taxon>Metazoa</taxon>
        <taxon>Ecdysozoa</taxon>
        <taxon>Arthropoda</taxon>
        <taxon>Chelicerata</taxon>
        <taxon>Arachnida</taxon>
        <taxon>Araneae</taxon>
        <taxon>Araneomorphae</taxon>
        <taxon>Entelegynae</taxon>
        <taxon>Araneoidea</taxon>
        <taxon>Araneidae</taxon>
        <taxon>Araneus</taxon>
    </lineage>
</organism>
<evidence type="ECO:0000313" key="2">
    <source>
        <dbReference type="Proteomes" id="UP000499080"/>
    </source>
</evidence>
<dbReference type="AlphaFoldDB" id="A0A4Y2KRB1"/>
<dbReference type="Proteomes" id="UP000499080">
    <property type="component" value="Unassembled WGS sequence"/>
</dbReference>
<keyword evidence="2" id="KW-1185">Reference proteome</keyword>
<reference evidence="1 2" key="1">
    <citation type="journal article" date="2019" name="Sci. Rep.">
        <title>Orb-weaving spider Araneus ventricosus genome elucidates the spidroin gene catalogue.</title>
        <authorList>
            <person name="Kono N."/>
            <person name="Nakamura H."/>
            <person name="Ohtoshi R."/>
            <person name="Moran D.A.P."/>
            <person name="Shinohara A."/>
            <person name="Yoshida Y."/>
            <person name="Fujiwara M."/>
            <person name="Mori M."/>
            <person name="Tomita M."/>
            <person name="Arakawa K."/>
        </authorList>
    </citation>
    <scope>NUCLEOTIDE SEQUENCE [LARGE SCALE GENOMIC DNA]</scope>
</reference>
<dbReference type="OrthoDB" id="10064286at2759"/>
<protein>
    <submittedName>
        <fullName evidence="1">Uncharacterized protein</fullName>
    </submittedName>
</protein>
<proteinExistence type="predicted"/>
<evidence type="ECO:0000313" key="1">
    <source>
        <dbReference type="EMBL" id="GBN04197.1"/>
    </source>
</evidence>
<dbReference type="EMBL" id="BGPR01004863">
    <property type="protein sequence ID" value="GBN04197.1"/>
    <property type="molecule type" value="Genomic_DNA"/>
</dbReference>
<name>A0A4Y2KRB1_ARAVE</name>